<dbReference type="HOGENOM" id="CLU_2895114_0_0_5"/>
<organism evidence="1 2">
    <name type="scientific">Bradyrhizobium diazoefficiens (strain JCM 10833 / BCRC 13528 / IAM 13628 / NBRC 14792 / USDA 110)</name>
    <dbReference type="NCBI Taxonomy" id="224911"/>
    <lineage>
        <taxon>Bacteria</taxon>
        <taxon>Pseudomonadati</taxon>
        <taxon>Pseudomonadota</taxon>
        <taxon>Alphaproteobacteria</taxon>
        <taxon>Hyphomicrobiales</taxon>
        <taxon>Nitrobacteraceae</taxon>
        <taxon>Bradyrhizobium</taxon>
    </lineage>
</organism>
<evidence type="ECO:0000313" key="1">
    <source>
        <dbReference type="EMBL" id="BAC45425.1"/>
    </source>
</evidence>
<proteinExistence type="predicted"/>
<dbReference type="OrthoDB" id="8244272at2"/>
<dbReference type="KEGG" id="bja:bsl0160"/>
<accession>Q89XZ5</accession>
<protein>
    <submittedName>
        <fullName evidence="1">Bsl0160 protein</fullName>
    </submittedName>
</protein>
<dbReference type="EMBL" id="BA000040">
    <property type="protein sequence ID" value="BAC45425.1"/>
    <property type="molecule type" value="Genomic_DNA"/>
</dbReference>
<gene>
    <name evidence="1" type="ordered locus">bsl0160</name>
</gene>
<name>Q89XZ5_BRADU</name>
<sequence>MGLFSQFLFWRPRSVNPFDSSPILIRLRAVPNFKEPAIETSLVRQPKTPSSAIKHRVPRHVA</sequence>
<dbReference type="AlphaFoldDB" id="Q89XZ5"/>
<keyword evidence="2" id="KW-1185">Reference proteome</keyword>
<dbReference type="Proteomes" id="UP000002526">
    <property type="component" value="Chromosome"/>
</dbReference>
<reference evidence="2" key="1">
    <citation type="journal article" date="2002" name="DNA Res.">
        <title>Complete genomic sequence of nitrogen-fixing symbiotic bacterium Bradyrhizobium japonicum USDA110.</title>
        <authorList>
            <person name="Kaneko T."/>
            <person name="Nakamura Y."/>
            <person name="Sato S."/>
            <person name="Minamisawa K."/>
            <person name="Uchiumi T."/>
            <person name="Sasamoto S."/>
            <person name="Watanabe A."/>
            <person name="Idesawa K."/>
            <person name="Iriguchi M."/>
            <person name="Kawashima K."/>
            <person name="Kohara M."/>
            <person name="Matsumoto M."/>
            <person name="Shimpo S."/>
            <person name="Tsuruoka H."/>
            <person name="Wada T."/>
            <person name="Yamada M."/>
            <person name="Tabata S."/>
        </authorList>
    </citation>
    <scope>NUCLEOTIDE SEQUENCE [LARGE SCALE GENOMIC DNA]</scope>
    <source>
        <strain evidence="2">JCM 10833 / BCRC 13528 / IAM 13628 / NBRC 14792 / USDA 110</strain>
    </source>
</reference>
<dbReference type="EnsemblBacteria" id="BAC45425">
    <property type="protein sequence ID" value="BAC45425"/>
    <property type="gene ID" value="BAC45425"/>
</dbReference>
<evidence type="ECO:0000313" key="2">
    <source>
        <dbReference type="Proteomes" id="UP000002526"/>
    </source>
</evidence>
<dbReference type="InParanoid" id="Q89XZ5"/>